<dbReference type="SUPFAM" id="SSF48264">
    <property type="entry name" value="Cytochrome P450"/>
    <property type="match status" value="1"/>
</dbReference>
<gene>
    <name evidence="10" type="ORF">HCN44_011152</name>
</gene>
<evidence type="ECO:0000313" key="11">
    <source>
        <dbReference type="Proteomes" id="UP000639338"/>
    </source>
</evidence>
<keyword evidence="6 8" id="KW-0408">Iron</keyword>
<reference evidence="10 11" key="1">
    <citation type="submission" date="2020-08" db="EMBL/GenBank/DDBJ databases">
        <title>Aphidius gifuensis genome sequencing and assembly.</title>
        <authorList>
            <person name="Du Z."/>
        </authorList>
    </citation>
    <scope>NUCLEOTIDE SEQUENCE [LARGE SCALE GENOMIC DNA]</scope>
    <source>
        <strain evidence="10">YNYX2018</strain>
        <tissue evidence="10">Adults</tissue>
    </source>
</reference>
<dbReference type="Proteomes" id="UP000639338">
    <property type="component" value="Unassembled WGS sequence"/>
</dbReference>
<dbReference type="OrthoDB" id="1470350at2759"/>
<keyword evidence="4 8" id="KW-0479">Metal-binding</keyword>
<dbReference type="CDD" id="cd20628">
    <property type="entry name" value="CYP4"/>
    <property type="match status" value="1"/>
</dbReference>
<evidence type="ECO:0000256" key="5">
    <source>
        <dbReference type="ARBA" id="ARBA00023002"/>
    </source>
</evidence>
<protein>
    <recommendedName>
        <fullName evidence="12">Cytochrome P450</fullName>
    </recommendedName>
</protein>
<dbReference type="InterPro" id="IPR002401">
    <property type="entry name" value="Cyt_P450_E_grp-I"/>
</dbReference>
<keyword evidence="5 9" id="KW-0560">Oxidoreductase</keyword>
<dbReference type="PANTHER" id="PTHR24291:SF201">
    <property type="entry name" value="CYTOCHROME P450, FAMILY 4, SUBFAMILY B, POLYPEPTIDE 7"/>
    <property type="match status" value="1"/>
</dbReference>
<dbReference type="PROSITE" id="PS00086">
    <property type="entry name" value="CYTOCHROME_P450"/>
    <property type="match status" value="1"/>
</dbReference>
<evidence type="ECO:0000256" key="4">
    <source>
        <dbReference type="ARBA" id="ARBA00022723"/>
    </source>
</evidence>
<evidence type="ECO:0000256" key="1">
    <source>
        <dbReference type="ARBA" id="ARBA00001971"/>
    </source>
</evidence>
<keyword evidence="11" id="KW-1185">Reference proteome</keyword>
<dbReference type="Pfam" id="PF00067">
    <property type="entry name" value="p450"/>
    <property type="match status" value="1"/>
</dbReference>
<organism evidence="10 11">
    <name type="scientific">Aphidius gifuensis</name>
    <name type="common">Parasitoid wasp</name>
    <dbReference type="NCBI Taxonomy" id="684658"/>
    <lineage>
        <taxon>Eukaryota</taxon>
        <taxon>Metazoa</taxon>
        <taxon>Ecdysozoa</taxon>
        <taxon>Arthropoda</taxon>
        <taxon>Hexapoda</taxon>
        <taxon>Insecta</taxon>
        <taxon>Pterygota</taxon>
        <taxon>Neoptera</taxon>
        <taxon>Endopterygota</taxon>
        <taxon>Hymenoptera</taxon>
        <taxon>Apocrita</taxon>
        <taxon>Ichneumonoidea</taxon>
        <taxon>Braconidae</taxon>
        <taxon>Aphidiinae</taxon>
        <taxon>Aphidius</taxon>
    </lineage>
</organism>
<feature type="binding site" description="axial binding residue" evidence="8">
    <location>
        <position position="453"/>
    </location>
    <ligand>
        <name>heme</name>
        <dbReference type="ChEBI" id="CHEBI:30413"/>
    </ligand>
    <ligandPart>
        <name>Fe</name>
        <dbReference type="ChEBI" id="CHEBI:18248"/>
    </ligandPart>
</feature>
<evidence type="ECO:0000256" key="2">
    <source>
        <dbReference type="ARBA" id="ARBA00010617"/>
    </source>
</evidence>
<evidence type="ECO:0000256" key="3">
    <source>
        <dbReference type="ARBA" id="ARBA00022617"/>
    </source>
</evidence>
<dbReference type="GO" id="GO:0005506">
    <property type="term" value="F:iron ion binding"/>
    <property type="evidence" value="ECO:0007669"/>
    <property type="project" value="InterPro"/>
</dbReference>
<keyword evidence="3 8" id="KW-0349">Heme</keyword>
<dbReference type="InterPro" id="IPR050196">
    <property type="entry name" value="Cytochrome_P450_Monoox"/>
</dbReference>
<name>A0A834XUS6_APHGI</name>
<evidence type="ECO:0000313" key="10">
    <source>
        <dbReference type="EMBL" id="KAF7993883.1"/>
    </source>
</evidence>
<keyword evidence="7 9" id="KW-0503">Monooxygenase</keyword>
<evidence type="ECO:0000256" key="9">
    <source>
        <dbReference type="RuleBase" id="RU000461"/>
    </source>
</evidence>
<comment type="cofactor">
    <cofactor evidence="1 8">
        <name>heme</name>
        <dbReference type="ChEBI" id="CHEBI:30413"/>
    </cofactor>
</comment>
<dbReference type="InterPro" id="IPR017972">
    <property type="entry name" value="Cyt_P450_CS"/>
</dbReference>
<dbReference type="GO" id="GO:0016705">
    <property type="term" value="F:oxidoreductase activity, acting on paired donors, with incorporation or reduction of molecular oxygen"/>
    <property type="evidence" value="ECO:0007669"/>
    <property type="project" value="InterPro"/>
</dbReference>
<sequence length="510" mass="59630">MSFSLILTAVLFLIFLKIIDLSVSYYFWYKKVSTIPMAPTKLPIIGWPWELYKQKLEDIDDYLQGIFNKFQDGIFRTQMGTTTTIHINNHKFAEIILRDPKHSTKSNFYKYFEPCFGLGLLNSSGEKWNHDRKLMTPAFHFGILKEYSKVMIKKTILFNEFLEKKIQTIGNEYFDVYDSIANFSLSIIYETALGMSIDTYGDKEKDYTDAIRSVFDCVTSRIRQPWLKYDLIYYQTAEGKKFQAAVKIVDEKCLRVIRKKMKEYHSRNNHEAVENEGKGSKKKALLDILFEANEREERPLTINEIRDHVKTFMAGGHDTTMSLMNWFLFCVGNDDDIQNKIHQELDSVFGDSNETVTTDDIAKLHYLDRVIKEVLRLYPGGVRIGRYITEDVQLDKYTIPKGCNVMIHINQIHVDPKLWNDPKKFDPDRFLVEKTAKHHPFAYIPFSAGPRNCVGQKFANLEAKIGLAEIMRKWRVKSRDTHESIKTYSSIILRPIEGIFLKFEKRQNTK</sequence>
<proteinExistence type="inferred from homology"/>
<comment type="similarity">
    <text evidence="2 9">Belongs to the cytochrome P450 family.</text>
</comment>
<comment type="caution">
    <text evidence="10">The sequence shown here is derived from an EMBL/GenBank/DDBJ whole genome shotgun (WGS) entry which is preliminary data.</text>
</comment>
<dbReference type="PRINTS" id="PR00385">
    <property type="entry name" value="P450"/>
</dbReference>
<dbReference type="GO" id="GO:0020037">
    <property type="term" value="F:heme binding"/>
    <property type="evidence" value="ECO:0007669"/>
    <property type="project" value="InterPro"/>
</dbReference>
<dbReference type="AlphaFoldDB" id="A0A834XUS6"/>
<evidence type="ECO:0008006" key="12">
    <source>
        <dbReference type="Google" id="ProtNLM"/>
    </source>
</evidence>
<evidence type="ECO:0000256" key="8">
    <source>
        <dbReference type="PIRSR" id="PIRSR602401-1"/>
    </source>
</evidence>
<dbReference type="InterPro" id="IPR001128">
    <property type="entry name" value="Cyt_P450"/>
</dbReference>
<dbReference type="PANTHER" id="PTHR24291">
    <property type="entry name" value="CYTOCHROME P450 FAMILY 4"/>
    <property type="match status" value="1"/>
</dbReference>
<evidence type="ECO:0000256" key="7">
    <source>
        <dbReference type="ARBA" id="ARBA00023033"/>
    </source>
</evidence>
<dbReference type="PRINTS" id="PR00463">
    <property type="entry name" value="EP450I"/>
</dbReference>
<dbReference type="EMBL" id="JACMRX010000003">
    <property type="protein sequence ID" value="KAF7993883.1"/>
    <property type="molecule type" value="Genomic_DNA"/>
</dbReference>
<dbReference type="Gene3D" id="1.10.630.10">
    <property type="entry name" value="Cytochrome P450"/>
    <property type="match status" value="1"/>
</dbReference>
<accession>A0A834XUS6</accession>
<evidence type="ECO:0000256" key="6">
    <source>
        <dbReference type="ARBA" id="ARBA00023004"/>
    </source>
</evidence>
<dbReference type="GO" id="GO:0004497">
    <property type="term" value="F:monooxygenase activity"/>
    <property type="evidence" value="ECO:0007669"/>
    <property type="project" value="UniProtKB-KW"/>
</dbReference>
<dbReference type="InterPro" id="IPR036396">
    <property type="entry name" value="Cyt_P450_sf"/>
</dbReference>